<accession>A0A969PNI8</accession>
<feature type="transmembrane region" description="Helical" evidence="1">
    <location>
        <begin position="12"/>
        <end position="41"/>
    </location>
</feature>
<dbReference type="EMBL" id="JAATHJ010000009">
    <property type="protein sequence ID" value="NJP37466.1"/>
    <property type="molecule type" value="Genomic_DNA"/>
</dbReference>
<organism evidence="3 4">
    <name type="scientific">Alkalicoccus luteus</name>
    <dbReference type="NCBI Taxonomy" id="1237094"/>
    <lineage>
        <taxon>Bacteria</taxon>
        <taxon>Bacillati</taxon>
        <taxon>Bacillota</taxon>
        <taxon>Bacilli</taxon>
        <taxon>Bacillales</taxon>
        <taxon>Bacillaceae</taxon>
        <taxon>Alkalicoccus</taxon>
    </lineage>
</organism>
<keyword evidence="1" id="KW-0812">Transmembrane</keyword>
<name>A0A969PNI8_9BACI</name>
<protein>
    <submittedName>
        <fullName evidence="3">Sulfite exporter TauE/SafE family protein</fullName>
    </submittedName>
</protein>
<comment type="caution">
    <text evidence="3">The sequence shown here is derived from an EMBL/GenBank/DDBJ whole genome shotgun (WGS) entry which is preliminary data.</text>
</comment>
<evidence type="ECO:0000313" key="4">
    <source>
        <dbReference type="Proteomes" id="UP000752012"/>
    </source>
</evidence>
<dbReference type="RefSeq" id="WP_168006301.1">
    <property type="nucleotide sequence ID" value="NZ_JAATHJ010000009.1"/>
</dbReference>
<dbReference type="InterPro" id="IPR051790">
    <property type="entry name" value="Cytochrome_c-biogenesis_DsbD"/>
</dbReference>
<feature type="transmembrane region" description="Helical" evidence="1">
    <location>
        <begin position="206"/>
        <end position="224"/>
    </location>
</feature>
<dbReference type="InterPro" id="IPR039447">
    <property type="entry name" value="UreH-like_TM_dom"/>
</dbReference>
<evidence type="ECO:0000313" key="3">
    <source>
        <dbReference type="EMBL" id="NJP37466.1"/>
    </source>
</evidence>
<keyword evidence="1" id="KW-1133">Transmembrane helix</keyword>
<dbReference type="Pfam" id="PF13386">
    <property type="entry name" value="DsbD_2"/>
    <property type="match status" value="1"/>
</dbReference>
<dbReference type="PANTHER" id="PTHR31272">
    <property type="entry name" value="CYTOCHROME C-TYPE BIOGENESIS PROTEIN HI_1454-RELATED"/>
    <property type="match status" value="1"/>
</dbReference>
<dbReference type="PANTHER" id="PTHR31272:SF4">
    <property type="entry name" value="CYTOCHROME C-TYPE BIOGENESIS PROTEIN HI_1454-RELATED"/>
    <property type="match status" value="1"/>
</dbReference>
<feature type="transmembrane region" description="Helical" evidence="1">
    <location>
        <begin position="170"/>
        <end position="194"/>
    </location>
</feature>
<gene>
    <name evidence="3" type="ORF">HCN83_07680</name>
</gene>
<evidence type="ECO:0000259" key="2">
    <source>
        <dbReference type="Pfam" id="PF13386"/>
    </source>
</evidence>
<keyword evidence="1" id="KW-0472">Membrane</keyword>
<proteinExistence type="predicted"/>
<reference evidence="3 4" key="1">
    <citation type="submission" date="2020-03" db="EMBL/GenBank/DDBJ databases">
        <title>Assessment of the enzymatic potential of alkaline-tolerant lipase obtained from Bacillus luteus H11 (technogenic soil) for the bioremediation of saline soils contaminated with petroleum substances.</title>
        <authorList>
            <person name="Kalwasinska A."/>
        </authorList>
    </citation>
    <scope>NUCLEOTIDE SEQUENCE [LARGE SCALE GENOMIC DNA]</scope>
    <source>
        <strain evidence="3 4">H11</strain>
    </source>
</reference>
<evidence type="ECO:0000256" key="1">
    <source>
        <dbReference type="SAM" id="Phobius"/>
    </source>
</evidence>
<feature type="transmembrane region" description="Helical" evidence="1">
    <location>
        <begin position="53"/>
        <end position="74"/>
    </location>
</feature>
<sequence length="230" mass="25656">MNAANSVETIPLLFALALGVVGALAPCQFSGNVSAITLYGSKSLNKGISWSNTFFYTLGKITAFTLLGSIVWIIGQEFQRELTPYFPWIRRILGPILIFVGLYMLGFFTMRWTMKLWKSQNYEAGKRQRKGNWGAFMLGFSFSLGFCPTMFILFFVLLMPVTFSTAYGVILPGIFAIGTTLPLLIVIFIIWYLGIGGAILKQGRKLGSLVQRLAGGFMIFIGILDMMTFW</sequence>
<dbReference type="AlphaFoldDB" id="A0A969PNI8"/>
<feature type="transmembrane region" description="Helical" evidence="1">
    <location>
        <begin position="135"/>
        <end position="158"/>
    </location>
</feature>
<keyword evidence="4" id="KW-1185">Reference proteome</keyword>
<feature type="domain" description="Urease accessory protein UreH-like transmembrane" evidence="2">
    <location>
        <begin position="15"/>
        <end position="224"/>
    </location>
</feature>
<feature type="transmembrane region" description="Helical" evidence="1">
    <location>
        <begin position="94"/>
        <end position="114"/>
    </location>
</feature>
<dbReference type="Proteomes" id="UP000752012">
    <property type="component" value="Unassembled WGS sequence"/>
</dbReference>